<sequence length="354" mass="40775">MYTPKFTINNEILRNIGSIEACREVIDNAPLVPAWEKQFQQEALERTIHYGTHIEGNELTYNEAVKVLEGQHIAGRERDIQEVINYRNTMKYIDELGEKSDNKYTEEQLKKIHELTCEKLLEPEECGHYRTTQVILRNSATGEVVFRPPPHPEVPYLIEAFLDWLNSKEAKDIHPVIRAAIANYVLVDIHPFVEGNGRTSRAFATLVLFVEGYDIKKLFSLEEHFDKDAVAYFGTLQLVTKQASSLEGRDLTSWIEYYSVCLAIELSRMKDKVKRLSVDVKLKGKLGKQIALSERQIKIVEYLEENSEVVTQDAKKLIPMVSEDTVLRDLKDLMEKGIVKKEGKTKLAKYMLRK</sequence>
<dbReference type="InterPro" id="IPR036388">
    <property type="entry name" value="WH-like_DNA-bd_sf"/>
</dbReference>
<dbReference type="SUPFAM" id="SSF46785">
    <property type="entry name" value="Winged helix' DNA-binding domain"/>
    <property type="match status" value="1"/>
</dbReference>
<reference evidence="5" key="1">
    <citation type="submission" date="2017-09" db="EMBL/GenBank/DDBJ databases">
        <title>Depth-based differentiation of microbial function through sediment-hosted aquifers and enrichment of novel symbionts in the deep terrestrial subsurface.</title>
        <authorList>
            <person name="Probst A.J."/>
            <person name="Ladd B."/>
            <person name="Jarett J.K."/>
            <person name="Geller-Mcgrath D.E."/>
            <person name="Sieber C.M.K."/>
            <person name="Emerson J.B."/>
            <person name="Anantharaman K."/>
            <person name="Thomas B.C."/>
            <person name="Malmstrom R."/>
            <person name="Stieglmeier M."/>
            <person name="Klingl A."/>
            <person name="Woyke T."/>
            <person name="Ryan C.M."/>
            <person name="Banfield J.F."/>
        </authorList>
    </citation>
    <scope>NUCLEOTIDE SEQUENCE [LARGE SCALE GENOMIC DNA]</scope>
</reference>
<evidence type="ECO:0000313" key="5">
    <source>
        <dbReference type="Proteomes" id="UP000228996"/>
    </source>
</evidence>
<dbReference type="Pfam" id="PF02661">
    <property type="entry name" value="Fic"/>
    <property type="match status" value="1"/>
</dbReference>
<organism evidence="4 5">
    <name type="scientific">Candidatus Shapirobacteria bacterium CG08_land_8_20_14_0_20_39_18</name>
    <dbReference type="NCBI Taxonomy" id="1974883"/>
    <lineage>
        <taxon>Bacteria</taxon>
        <taxon>Candidatus Shapironibacteriota</taxon>
    </lineage>
</organism>
<dbReference type="InterPro" id="IPR036597">
    <property type="entry name" value="Fido-like_dom_sf"/>
</dbReference>
<evidence type="ECO:0000313" key="4">
    <source>
        <dbReference type="EMBL" id="PIU03534.1"/>
    </source>
</evidence>
<feature type="domain" description="Fido" evidence="3">
    <location>
        <begin position="104"/>
        <end position="257"/>
    </location>
</feature>
<feature type="site" description="Important for autoinhibition of adenylyltransferase activity" evidence="2">
    <location>
        <position position="55"/>
    </location>
</feature>
<dbReference type="AlphaFoldDB" id="A0A2M6XD06"/>
<accession>A0A2M6XD06</accession>
<evidence type="ECO:0000256" key="2">
    <source>
        <dbReference type="PIRSR" id="PIRSR640198-3"/>
    </source>
</evidence>
<dbReference type="SUPFAM" id="SSF140931">
    <property type="entry name" value="Fic-like"/>
    <property type="match status" value="1"/>
</dbReference>
<dbReference type="InterPro" id="IPR040198">
    <property type="entry name" value="Fido_containing"/>
</dbReference>
<gene>
    <name evidence="4" type="ORF">COT44_02815</name>
</gene>
<name>A0A2M6XD06_9BACT</name>
<feature type="active site" evidence="1">
    <location>
        <position position="190"/>
    </location>
</feature>
<comment type="caution">
    <text evidence="4">The sequence shown here is derived from an EMBL/GenBank/DDBJ whole genome shotgun (WGS) entry which is preliminary data.</text>
</comment>
<protein>
    <recommendedName>
        <fullName evidence="3">Fido domain-containing protein</fullName>
    </recommendedName>
</protein>
<dbReference type="PANTHER" id="PTHR13504">
    <property type="entry name" value="FIDO DOMAIN-CONTAINING PROTEIN DDB_G0283145"/>
    <property type="match status" value="1"/>
</dbReference>
<proteinExistence type="predicted"/>
<dbReference type="Gene3D" id="1.10.3290.10">
    <property type="entry name" value="Fido-like domain"/>
    <property type="match status" value="1"/>
</dbReference>
<dbReference type="InterPro" id="IPR003812">
    <property type="entry name" value="Fido"/>
</dbReference>
<dbReference type="Gene3D" id="1.10.10.10">
    <property type="entry name" value="Winged helix-like DNA-binding domain superfamily/Winged helix DNA-binding domain"/>
    <property type="match status" value="1"/>
</dbReference>
<evidence type="ECO:0000256" key="1">
    <source>
        <dbReference type="PIRSR" id="PIRSR640198-1"/>
    </source>
</evidence>
<dbReference type="PANTHER" id="PTHR13504:SF38">
    <property type="entry name" value="FIDO DOMAIN-CONTAINING PROTEIN"/>
    <property type="match status" value="1"/>
</dbReference>
<dbReference type="InterPro" id="IPR036390">
    <property type="entry name" value="WH_DNA-bd_sf"/>
</dbReference>
<dbReference type="Proteomes" id="UP000228996">
    <property type="component" value="Unassembled WGS sequence"/>
</dbReference>
<dbReference type="EMBL" id="PEYO01000016">
    <property type="protein sequence ID" value="PIU03534.1"/>
    <property type="molecule type" value="Genomic_DNA"/>
</dbReference>
<dbReference type="PROSITE" id="PS51459">
    <property type="entry name" value="FIDO"/>
    <property type="match status" value="1"/>
</dbReference>
<evidence type="ECO:0000259" key="3">
    <source>
        <dbReference type="PROSITE" id="PS51459"/>
    </source>
</evidence>